<dbReference type="InterPro" id="IPR023198">
    <property type="entry name" value="PGP-like_dom2"/>
</dbReference>
<dbReference type="Gene3D" id="1.10.150.240">
    <property type="entry name" value="Putative phosphatase, domain 2"/>
    <property type="match status" value="1"/>
</dbReference>
<dbReference type="GO" id="GO:0019120">
    <property type="term" value="F:hydrolase activity, acting on acid halide bonds, in C-halide compounds"/>
    <property type="evidence" value="ECO:0007669"/>
    <property type="project" value="InterPro"/>
</dbReference>
<reference evidence="3 4" key="1">
    <citation type="submission" date="2019-09" db="EMBL/GenBank/DDBJ databases">
        <title>Mumia zhuanghuii sp. nov. isolated from the intestinal contents of plateau pika (Ochotona curzoniae) in the Qinghai-Tibet plateau of China.</title>
        <authorList>
            <person name="Tian Z."/>
        </authorList>
    </citation>
    <scope>NUCLEOTIDE SEQUENCE [LARGE SCALE GENOMIC DNA]</scope>
    <source>
        <strain evidence="4">350</strain>
    </source>
</reference>
<dbReference type="SFLD" id="SFLDS00003">
    <property type="entry name" value="Haloacid_Dehalogenase"/>
    <property type="match status" value="1"/>
</dbReference>
<organism evidence="3 4">
    <name type="scientific">Mumia zhuanghuii</name>
    <dbReference type="NCBI Taxonomy" id="2585211"/>
    <lineage>
        <taxon>Bacteria</taxon>
        <taxon>Bacillati</taxon>
        <taxon>Actinomycetota</taxon>
        <taxon>Actinomycetes</taxon>
        <taxon>Propionibacteriales</taxon>
        <taxon>Nocardioidaceae</taxon>
        <taxon>Mumia</taxon>
    </lineage>
</organism>
<name>A0A5Q6RRD5_9ACTN</name>
<dbReference type="InterPro" id="IPR036412">
    <property type="entry name" value="HAD-like_sf"/>
</dbReference>
<dbReference type="PRINTS" id="PR00413">
    <property type="entry name" value="HADHALOGNASE"/>
</dbReference>
<dbReference type="RefSeq" id="WP_149770817.1">
    <property type="nucleotide sequence ID" value="NZ_VDFQ02000005.1"/>
</dbReference>
<dbReference type="Proteomes" id="UP000307768">
    <property type="component" value="Unassembled WGS sequence"/>
</dbReference>
<proteinExistence type="inferred from homology"/>
<dbReference type="InterPro" id="IPR006328">
    <property type="entry name" value="2-HAD"/>
</dbReference>
<dbReference type="OrthoDB" id="3774052at2"/>
<dbReference type="SUPFAM" id="SSF56784">
    <property type="entry name" value="HAD-like"/>
    <property type="match status" value="1"/>
</dbReference>
<dbReference type="InterPro" id="IPR006439">
    <property type="entry name" value="HAD-SF_hydro_IA"/>
</dbReference>
<dbReference type="EMBL" id="VDFQ02000005">
    <property type="protein sequence ID" value="KAA1420648.1"/>
    <property type="molecule type" value="Genomic_DNA"/>
</dbReference>
<dbReference type="PANTHER" id="PTHR43316">
    <property type="entry name" value="HYDROLASE, HALOACID DELAHOGENASE-RELATED"/>
    <property type="match status" value="1"/>
</dbReference>
<dbReference type="Pfam" id="PF00702">
    <property type="entry name" value="Hydrolase"/>
    <property type="match status" value="1"/>
</dbReference>
<dbReference type="PANTHER" id="PTHR43316:SF3">
    <property type="entry name" value="HALOACID DEHALOGENASE, TYPE II (AFU_ORTHOLOGUE AFUA_2G07750)-RELATED"/>
    <property type="match status" value="1"/>
</dbReference>
<dbReference type="CDD" id="cd02588">
    <property type="entry name" value="HAD_L2-DEX"/>
    <property type="match status" value="1"/>
</dbReference>
<keyword evidence="2" id="KW-0378">Hydrolase</keyword>
<dbReference type="SFLD" id="SFLDG01129">
    <property type="entry name" value="C1.5:_HAD__Beta-PGM__Phosphata"/>
    <property type="match status" value="1"/>
</dbReference>
<sequence length="231" mass="24602">MSEIRDIDAVVFDVLGTLVDEPSGLRTGISEAVPEADAAAVEELLGVWQDHVEHAQQRITDGLRPYASTAIVDGEAARRVADRAGLTDPSAIARLATASQRLPAWPDSVAGLDRLSRHLPVIGLSNASRTALLRLNAHAGLRWHQALSAEAVDAYKPAREVYQLAIDTAGCPPERILMVAAHAWDLRGAQATGMRTAYVRRPVGDPPSSADVFDGQFDGLDGLIAALTTSE</sequence>
<dbReference type="Gene3D" id="3.40.50.1000">
    <property type="entry name" value="HAD superfamily/HAD-like"/>
    <property type="match status" value="1"/>
</dbReference>
<evidence type="ECO:0000256" key="2">
    <source>
        <dbReference type="ARBA" id="ARBA00022801"/>
    </source>
</evidence>
<dbReference type="InterPro" id="IPR023214">
    <property type="entry name" value="HAD_sf"/>
</dbReference>
<evidence type="ECO:0000313" key="4">
    <source>
        <dbReference type="Proteomes" id="UP000307768"/>
    </source>
</evidence>
<comment type="similarity">
    <text evidence="1">Belongs to the HAD-like hydrolase superfamily. S-2-haloalkanoic acid dehalogenase family.</text>
</comment>
<evidence type="ECO:0000256" key="1">
    <source>
        <dbReference type="ARBA" id="ARBA00008106"/>
    </source>
</evidence>
<gene>
    <name evidence="3" type="ORF">FE697_017025</name>
</gene>
<dbReference type="AlphaFoldDB" id="A0A5Q6RRD5"/>
<dbReference type="NCBIfam" id="TIGR01428">
    <property type="entry name" value="HAD_type_II"/>
    <property type="match status" value="1"/>
</dbReference>
<dbReference type="NCBIfam" id="TIGR01493">
    <property type="entry name" value="HAD-SF-IA-v2"/>
    <property type="match status" value="1"/>
</dbReference>
<comment type="caution">
    <text evidence="3">The sequence shown here is derived from an EMBL/GenBank/DDBJ whole genome shotgun (WGS) entry which is preliminary data.</text>
</comment>
<evidence type="ECO:0000313" key="3">
    <source>
        <dbReference type="EMBL" id="KAA1420648.1"/>
    </source>
</evidence>
<dbReference type="InterPro" id="IPR051540">
    <property type="entry name" value="S-2-haloacid_dehalogenase"/>
</dbReference>
<protein>
    <submittedName>
        <fullName evidence="3">Haloacid dehalogenase type II</fullName>
    </submittedName>
</protein>
<accession>A0A5Q6RRD5</accession>